<dbReference type="AlphaFoldDB" id="A0A0C6P2K3"/>
<dbReference type="KEGG" id="bbh:BN112_0501"/>
<reference evidence="2" key="2">
    <citation type="submission" date="2012-07" db="EMBL/GenBank/DDBJ databases">
        <authorList>
            <person name="Aslett M."/>
        </authorList>
    </citation>
    <scope>NUCLEOTIDE SEQUENCE</scope>
    <source>
        <strain evidence="2">253</strain>
    </source>
</reference>
<dbReference type="SUPFAM" id="SSF51556">
    <property type="entry name" value="Metallo-dependent hydrolases"/>
    <property type="match status" value="1"/>
</dbReference>
<dbReference type="InterPro" id="IPR052358">
    <property type="entry name" value="Aro_Compnd_Degr_Hydrolases"/>
</dbReference>
<name>A0A0C6P2K3_BORBO</name>
<sequence>MVERARLAEGGGWDCHFHVFDASRYMLAAGSAYQPEDASLAAFRGVCRARGIGRAVLVHPSVYGADHSSYEDALAANGDWLRGVAVVYPDEATTPDARIEHWDLLGTAGTRINRLFPGAPQHPERIVERVKPFGWHVQVLTDIVEDIGLVRRIAARDVPVVVDHFGHHPHAQLLRSAGWQDLLALVREGAAWVKLSAPYRVGAQGPAWPGAQALVDQLVQANPRQLVWGSDWPHPPDHRHPFPAPDQAAIGATIAQWLPDAPLRRQVMELNPLRLYGGTRAAGR</sequence>
<evidence type="ECO:0000313" key="2">
    <source>
        <dbReference type="EMBL" id="CCJ52419.1"/>
    </source>
</evidence>
<dbReference type="OrthoDB" id="9787654at2"/>
<reference evidence="2" key="1">
    <citation type="journal article" date="2012" name="BMC Genomics">
        <title>Comparative genomics of the classical Bordetella subspecies: the evolution and exchange of virulence-associated diversity amongst closely related pathogens.</title>
        <authorList>
            <person name="Park J."/>
            <person name="Zhang Y."/>
            <person name="Buboltz A.M."/>
            <person name="Zhang X."/>
            <person name="Schuster S.C."/>
            <person name="Ahuja U."/>
            <person name="Liu M."/>
            <person name="Miller J.F."/>
            <person name="Sebaihia M."/>
            <person name="Bentley S.D."/>
            <person name="Parkhill J."/>
            <person name="Harvill E.T."/>
        </authorList>
    </citation>
    <scope>NUCLEOTIDE SEQUENCE [LARGE SCALE GENOMIC DNA]</scope>
    <source>
        <strain evidence="2">253</strain>
    </source>
</reference>
<accession>A0A0C6P2K3</accession>
<dbReference type="PANTHER" id="PTHR35563">
    <property type="entry name" value="BARREL METAL-DEPENDENT HYDROLASE, PUTATIVE (AFU_ORTHOLOGUE AFUA_1G16240)-RELATED"/>
    <property type="match status" value="1"/>
</dbReference>
<dbReference type="InterPro" id="IPR047874">
    <property type="entry name" value="GLI/LigI"/>
</dbReference>
<organism evidence="2">
    <name type="scientific">Bordetella bronchiseptica 253</name>
    <dbReference type="NCBI Taxonomy" id="568707"/>
    <lineage>
        <taxon>Bacteria</taxon>
        <taxon>Pseudomonadati</taxon>
        <taxon>Pseudomonadota</taxon>
        <taxon>Betaproteobacteria</taxon>
        <taxon>Burkholderiales</taxon>
        <taxon>Alcaligenaceae</taxon>
        <taxon>Bordetella</taxon>
    </lineage>
</organism>
<feature type="domain" description="Amidohydrolase-related" evidence="1">
    <location>
        <begin position="13"/>
        <end position="277"/>
    </location>
</feature>
<dbReference type="Gene3D" id="3.20.20.140">
    <property type="entry name" value="Metal-dependent hydrolases"/>
    <property type="match status" value="1"/>
</dbReference>
<dbReference type="InterPro" id="IPR006680">
    <property type="entry name" value="Amidohydro-rel"/>
</dbReference>
<dbReference type="Pfam" id="PF04909">
    <property type="entry name" value="Amidohydro_2"/>
    <property type="match status" value="1"/>
</dbReference>
<dbReference type="PANTHER" id="PTHR35563:SF2">
    <property type="entry name" value="BARREL METAL-DEPENDENT HYDROLASE, PUTATIVE (AFU_ORTHOLOGUE AFUA_1G16240)-RELATED"/>
    <property type="match status" value="1"/>
</dbReference>
<gene>
    <name evidence="2" type="ORF">BN112_0501</name>
</gene>
<dbReference type="CDD" id="cd01311">
    <property type="entry name" value="PDC_hydrolase"/>
    <property type="match status" value="1"/>
</dbReference>
<dbReference type="EMBL" id="HE965806">
    <property type="protein sequence ID" value="CCJ52419.1"/>
    <property type="molecule type" value="Genomic_DNA"/>
</dbReference>
<dbReference type="RefSeq" id="WP_015063782.1">
    <property type="nucleotide sequence ID" value="NC_019382.1"/>
</dbReference>
<protein>
    <submittedName>
        <fullName evidence="2">Putative 2-pyrone-4,6-dicarboxylic acid hydrolase</fullName>
    </submittedName>
</protein>
<proteinExistence type="predicted"/>
<dbReference type="HOGENOM" id="CLU_064039_2_1_4"/>
<evidence type="ECO:0000259" key="1">
    <source>
        <dbReference type="Pfam" id="PF04909"/>
    </source>
</evidence>
<dbReference type="InterPro" id="IPR032466">
    <property type="entry name" value="Metal_Hydrolase"/>
</dbReference>
<dbReference type="Proteomes" id="UP000007564">
    <property type="component" value="Chromosome"/>
</dbReference>
<keyword evidence="2" id="KW-0378">Hydrolase</keyword>
<dbReference type="GO" id="GO:0016787">
    <property type="term" value="F:hydrolase activity"/>
    <property type="evidence" value="ECO:0007669"/>
    <property type="project" value="UniProtKB-KW"/>
</dbReference>